<comment type="caution">
    <text evidence="1">The sequence shown here is derived from an EMBL/GenBank/DDBJ whole genome shotgun (WGS) entry which is preliminary data.</text>
</comment>
<keyword evidence="2" id="KW-1185">Reference proteome</keyword>
<organism evidence="1 2">
    <name type="scientific">Cognatilysobacter xinjiangensis</name>
    <dbReference type="NCBI Taxonomy" id="546892"/>
    <lineage>
        <taxon>Bacteria</taxon>
        <taxon>Pseudomonadati</taxon>
        <taxon>Pseudomonadota</taxon>
        <taxon>Gammaproteobacteria</taxon>
        <taxon>Lysobacterales</taxon>
        <taxon>Lysobacteraceae</taxon>
        <taxon>Cognatilysobacter</taxon>
    </lineage>
</organism>
<dbReference type="Proteomes" id="UP000643403">
    <property type="component" value="Unassembled WGS sequence"/>
</dbReference>
<protein>
    <recommendedName>
        <fullName evidence="3">SnoaL-like domain-containing protein</fullName>
    </recommendedName>
</protein>
<name>A0ABQ3BTE6_9GAMM</name>
<sequence length="180" mass="19378">MKRWLALGVVVLLGGWLVHSCRETDDELPATRAASVDPLQATPGDRALPRISSASSASIESTQALAEAADLVQKYLQAAGAARWDEANALWRDGRAPDDRVEGGLRALLPAAAFRIGSDAPEPLGEAVPPERVRVPVQLRLTGTDGHFYRYTGHYTVRRDPVTRAWSIVEASVSAALDGR</sequence>
<evidence type="ECO:0000313" key="2">
    <source>
        <dbReference type="Proteomes" id="UP000643403"/>
    </source>
</evidence>
<dbReference type="EMBL" id="BMXY01000001">
    <property type="protein sequence ID" value="GGZ54159.1"/>
    <property type="molecule type" value="Genomic_DNA"/>
</dbReference>
<gene>
    <name evidence="1" type="ORF">GCM10008101_04160</name>
</gene>
<evidence type="ECO:0008006" key="3">
    <source>
        <dbReference type="Google" id="ProtNLM"/>
    </source>
</evidence>
<reference evidence="2" key="1">
    <citation type="journal article" date="2019" name="Int. J. Syst. Evol. Microbiol.">
        <title>The Global Catalogue of Microorganisms (GCM) 10K type strain sequencing project: providing services to taxonomists for standard genome sequencing and annotation.</title>
        <authorList>
            <consortium name="The Broad Institute Genomics Platform"/>
            <consortium name="The Broad Institute Genome Sequencing Center for Infectious Disease"/>
            <person name="Wu L."/>
            <person name="Ma J."/>
        </authorList>
    </citation>
    <scope>NUCLEOTIDE SEQUENCE [LARGE SCALE GENOMIC DNA]</scope>
    <source>
        <strain evidence="2">KCTC 22558</strain>
    </source>
</reference>
<accession>A0ABQ3BTE6</accession>
<evidence type="ECO:0000313" key="1">
    <source>
        <dbReference type="EMBL" id="GGZ54159.1"/>
    </source>
</evidence>
<dbReference type="RefSeq" id="WP_189446671.1">
    <property type="nucleotide sequence ID" value="NZ_BMXY01000001.1"/>
</dbReference>
<proteinExistence type="predicted"/>